<dbReference type="AlphaFoldDB" id="A0A1M4YD81"/>
<dbReference type="GO" id="GO:0016836">
    <property type="term" value="F:hydro-lyase activity"/>
    <property type="evidence" value="ECO:0007669"/>
    <property type="project" value="UniProtKB-ARBA"/>
</dbReference>
<dbReference type="Pfam" id="PF00920">
    <property type="entry name" value="ILVD_EDD_N"/>
    <property type="match status" value="1"/>
</dbReference>
<evidence type="ECO:0000259" key="6">
    <source>
        <dbReference type="Pfam" id="PF00920"/>
    </source>
</evidence>
<comment type="similarity">
    <text evidence="1">Belongs to the IlvD/Edd family.</text>
</comment>
<dbReference type="Proteomes" id="UP000184517">
    <property type="component" value="Unassembled WGS sequence"/>
</dbReference>
<dbReference type="FunFam" id="3.50.30.80:FF:000001">
    <property type="entry name" value="Dihydroxy-acid dehydratase"/>
    <property type="match status" value="1"/>
</dbReference>
<accession>A0A1M4YD81</accession>
<dbReference type="STRING" id="1122206.SAMN02745753_01190"/>
<dbReference type="NCBIfam" id="NF009560">
    <property type="entry name" value="PRK13017.1"/>
    <property type="match status" value="1"/>
</dbReference>
<dbReference type="InterPro" id="IPR000581">
    <property type="entry name" value="ILV_EDD_N"/>
</dbReference>
<evidence type="ECO:0000256" key="3">
    <source>
        <dbReference type="ARBA" id="ARBA00023004"/>
    </source>
</evidence>
<evidence type="ECO:0000256" key="4">
    <source>
        <dbReference type="ARBA" id="ARBA00023014"/>
    </source>
</evidence>
<dbReference type="PANTHER" id="PTHR43183:SF2">
    <property type="entry name" value="DIHYDROXY-ACID DEHYDRATASE"/>
    <property type="match status" value="1"/>
</dbReference>
<evidence type="ECO:0000313" key="9">
    <source>
        <dbReference type="Proteomes" id="UP000184517"/>
    </source>
</evidence>
<dbReference type="Pfam" id="PF24877">
    <property type="entry name" value="ILV_EDD_C"/>
    <property type="match status" value="1"/>
</dbReference>
<evidence type="ECO:0000256" key="1">
    <source>
        <dbReference type="ARBA" id="ARBA00006486"/>
    </source>
</evidence>
<dbReference type="InterPro" id="IPR052352">
    <property type="entry name" value="Sugar_Degrad_Dehydratases"/>
</dbReference>
<dbReference type="NCBIfam" id="NF004784">
    <property type="entry name" value="PRK06131.1"/>
    <property type="match status" value="1"/>
</dbReference>
<keyword evidence="5" id="KW-0456">Lyase</keyword>
<evidence type="ECO:0000256" key="5">
    <source>
        <dbReference type="ARBA" id="ARBA00023239"/>
    </source>
</evidence>
<dbReference type="OrthoDB" id="9807077at2"/>
<evidence type="ECO:0000256" key="2">
    <source>
        <dbReference type="ARBA" id="ARBA00022723"/>
    </source>
</evidence>
<keyword evidence="9" id="KW-1185">Reference proteome</keyword>
<organism evidence="8 9">
    <name type="scientific">Marinomonas polaris DSM 16579</name>
    <dbReference type="NCBI Taxonomy" id="1122206"/>
    <lineage>
        <taxon>Bacteria</taxon>
        <taxon>Pseudomonadati</taxon>
        <taxon>Pseudomonadota</taxon>
        <taxon>Gammaproteobacteria</taxon>
        <taxon>Oceanospirillales</taxon>
        <taxon>Oceanospirillaceae</taxon>
        <taxon>Marinomonas</taxon>
    </lineage>
</organism>
<keyword evidence="3" id="KW-0408">Iron</keyword>
<feature type="domain" description="Dihydroxy-acid/6-phosphogluconate dehydratase N-terminal" evidence="6">
    <location>
        <begin position="41"/>
        <end position="352"/>
    </location>
</feature>
<proteinExistence type="inferred from homology"/>
<evidence type="ECO:0000313" key="8">
    <source>
        <dbReference type="EMBL" id="SHF03774.1"/>
    </source>
</evidence>
<dbReference type="SUPFAM" id="SSF52016">
    <property type="entry name" value="LeuD/IlvD-like"/>
    <property type="match status" value="1"/>
</dbReference>
<keyword evidence="4" id="KW-0411">Iron-sulfur</keyword>
<dbReference type="InterPro" id="IPR042096">
    <property type="entry name" value="Dihydro-acid_dehy_C"/>
</dbReference>
<dbReference type="InterPro" id="IPR020558">
    <property type="entry name" value="DiOHA_6PGluconate_deHydtase_CS"/>
</dbReference>
<dbReference type="Gene3D" id="3.50.30.80">
    <property type="entry name" value="IlvD/EDD C-terminal domain-like"/>
    <property type="match status" value="1"/>
</dbReference>
<dbReference type="GO" id="GO:0051536">
    <property type="term" value="F:iron-sulfur cluster binding"/>
    <property type="evidence" value="ECO:0007669"/>
    <property type="project" value="UniProtKB-KW"/>
</dbReference>
<dbReference type="InterPro" id="IPR037237">
    <property type="entry name" value="IlvD/EDD_N"/>
</dbReference>
<dbReference type="PANTHER" id="PTHR43183">
    <property type="entry name" value="HYPOTHETICAL DIHYDROXYACID DEHYDRATASE (EUROFUNG)-RELATED"/>
    <property type="match status" value="1"/>
</dbReference>
<evidence type="ECO:0000259" key="7">
    <source>
        <dbReference type="Pfam" id="PF24877"/>
    </source>
</evidence>
<name>A0A1M4YD81_9GAMM</name>
<dbReference type="SUPFAM" id="SSF143975">
    <property type="entry name" value="IlvD/EDD N-terminal domain-like"/>
    <property type="match status" value="1"/>
</dbReference>
<protein>
    <submittedName>
        <fullName evidence="8">Dihydroxy-acid dehydratase</fullName>
    </submittedName>
</protein>
<keyword evidence="2" id="KW-0479">Metal-binding</keyword>
<dbReference type="RefSeq" id="WP_072838813.1">
    <property type="nucleotide sequence ID" value="NZ_FQVF01000005.1"/>
</dbReference>
<feature type="domain" description="Dihydroxy-acid/6-phosphogluconate dehydratase C-terminal" evidence="7">
    <location>
        <begin position="362"/>
        <end position="556"/>
    </location>
</feature>
<dbReference type="NCBIfam" id="NF009559">
    <property type="entry name" value="PRK13016.1"/>
    <property type="match status" value="1"/>
</dbReference>
<reference evidence="9" key="1">
    <citation type="submission" date="2016-11" db="EMBL/GenBank/DDBJ databases">
        <authorList>
            <person name="Varghese N."/>
            <person name="Submissions S."/>
        </authorList>
    </citation>
    <scope>NUCLEOTIDE SEQUENCE [LARGE SCALE GENOMIC DNA]</scope>
    <source>
        <strain evidence="9">DSM 16579</strain>
    </source>
</reference>
<dbReference type="InterPro" id="IPR056740">
    <property type="entry name" value="ILV_EDD_C"/>
</dbReference>
<dbReference type="PROSITE" id="PS00886">
    <property type="entry name" value="ILVD_EDD_1"/>
    <property type="match status" value="1"/>
</dbReference>
<gene>
    <name evidence="8" type="ORF">SAMN02745753_01190</name>
</gene>
<dbReference type="EMBL" id="FQVF01000005">
    <property type="protein sequence ID" value="SHF03774.1"/>
    <property type="molecule type" value="Genomic_DNA"/>
</dbReference>
<sequence>MAKRIEDLRSQRWFAPDNMRAFAHRQRMQQTGYKRSDFMNRPVIGIINTWSDISTCHTHLRERAQFVKEGIIRAGGYPLEMPAMSLGEVMVKPTTMMYRNFLAMETEELLRSHPIDGAILMGGCDKTTPGLLMGAISMNIPAIYIPAGASLNGNFKGQKIGTGTHTRKFWDEKRAGNLSDEDWLELEAKMTRSVGTCNTMGTASSLTSMAEVLGFCLPGSATIPAADSAHQRLCSIAGERITKMVFEDLTPKSLATKEAFENAIVTYVALGGSTNGIIHLIAMAGRAGIDLPMSLFDEWARKVPVIANLMPAGEYLMEDLFYAGGLPALLTRLKDFLHLDQGNVNGRTLGENLEGVEIYNEDVIRSLDNPVNDRGTIGVITGNLCPDGAVCKPSAASPHLLNHRGKALVFENHAQMNAQIDDPDLDVDENTVLVLKNAGPIGGPGMPEWGGLPIPKKLLQKGVRDMVRISDARMSGTHYGTCILHVAPESYVGGPLAFVQTGDWIALDVEKRTLNLEISEEEMAARKAAWAPPPPKFARGYGAMFSTHVTQANEGCDFDFLQGDAVIDEPEIF</sequence>
<dbReference type="GO" id="GO:0046872">
    <property type="term" value="F:metal ion binding"/>
    <property type="evidence" value="ECO:0007669"/>
    <property type="project" value="UniProtKB-KW"/>
</dbReference>